<accession>A0A6A5ZMM1</accession>
<sequence>MILRANLRILIHDSRSTGKKPRRRRACAQLAHTDLGYGSHQPTHTNASLSCE</sequence>
<keyword evidence="2" id="KW-1185">Reference proteome</keyword>
<evidence type="ECO:0000313" key="2">
    <source>
        <dbReference type="Proteomes" id="UP000799770"/>
    </source>
</evidence>
<dbReference type="EMBL" id="ML977314">
    <property type="protein sequence ID" value="KAF2120087.1"/>
    <property type="molecule type" value="Genomic_DNA"/>
</dbReference>
<reference evidence="1" key="1">
    <citation type="journal article" date="2020" name="Stud. Mycol.">
        <title>101 Dothideomycetes genomes: a test case for predicting lifestyles and emergence of pathogens.</title>
        <authorList>
            <person name="Haridas S."/>
            <person name="Albert R."/>
            <person name="Binder M."/>
            <person name="Bloem J."/>
            <person name="Labutti K."/>
            <person name="Salamov A."/>
            <person name="Andreopoulos B."/>
            <person name="Baker S."/>
            <person name="Barry K."/>
            <person name="Bills G."/>
            <person name="Bluhm B."/>
            <person name="Cannon C."/>
            <person name="Castanera R."/>
            <person name="Culley D."/>
            <person name="Daum C."/>
            <person name="Ezra D."/>
            <person name="Gonzalez J."/>
            <person name="Henrissat B."/>
            <person name="Kuo A."/>
            <person name="Liang C."/>
            <person name="Lipzen A."/>
            <person name="Lutzoni F."/>
            <person name="Magnuson J."/>
            <person name="Mondo S."/>
            <person name="Nolan M."/>
            <person name="Ohm R."/>
            <person name="Pangilinan J."/>
            <person name="Park H.-J."/>
            <person name="Ramirez L."/>
            <person name="Alfaro M."/>
            <person name="Sun H."/>
            <person name="Tritt A."/>
            <person name="Yoshinaga Y."/>
            <person name="Zwiers L.-H."/>
            <person name="Turgeon B."/>
            <person name="Goodwin S."/>
            <person name="Spatafora J."/>
            <person name="Crous P."/>
            <person name="Grigoriev I."/>
        </authorList>
    </citation>
    <scope>NUCLEOTIDE SEQUENCE</scope>
    <source>
        <strain evidence="1">CBS 627.86</strain>
    </source>
</reference>
<dbReference type="Proteomes" id="UP000799770">
    <property type="component" value="Unassembled WGS sequence"/>
</dbReference>
<gene>
    <name evidence="1" type="ORF">BDV96DRAFT_566657</name>
</gene>
<evidence type="ECO:0000313" key="1">
    <source>
        <dbReference type="EMBL" id="KAF2120087.1"/>
    </source>
</evidence>
<proteinExistence type="predicted"/>
<organism evidence="1 2">
    <name type="scientific">Lophiotrema nucula</name>
    <dbReference type="NCBI Taxonomy" id="690887"/>
    <lineage>
        <taxon>Eukaryota</taxon>
        <taxon>Fungi</taxon>
        <taxon>Dikarya</taxon>
        <taxon>Ascomycota</taxon>
        <taxon>Pezizomycotina</taxon>
        <taxon>Dothideomycetes</taxon>
        <taxon>Pleosporomycetidae</taxon>
        <taxon>Pleosporales</taxon>
        <taxon>Lophiotremataceae</taxon>
        <taxon>Lophiotrema</taxon>
    </lineage>
</organism>
<protein>
    <submittedName>
        <fullName evidence="1">Uncharacterized protein</fullName>
    </submittedName>
</protein>
<dbReference type="AlphaFoldDB" id="A0A6A5ZMM1"/>
<name>A0A6A5ZMM1_9PLEO</name>